<comment type="caution">
    <text evidence="1">The sequence shown here is derived from an EMBL/GenBank/DDBJ whole genome shotgun (WGS) entry which is preliminary data.</text>
</comment>
<sequence length="189" mass="20892">MTLREKGEEKKIGGYRRRGEGRNIRGSGTLASLSASPLSDPLPHNSISSRSKSFLSILYKSWCLYLRELLRVVTVLEVSSASSSSFVSRLLLKNLKMESKLIQEKRSMPQRSLIHPELVVNSPGTPPASPSYSIAVRGHQGGVSIMAEFQSAANPCPVFEHSDHWSPLKHNPLISTQGEDIYYVKPTDS</sequence>
<name>A0ACB9X1U3_CHAAC</name>
<feature type="non-terminal residue" evidence="1">
    <location>
        <position position="189"/>
    </location>
</feature>
<gene>
    <name evidence="1" type="ORF">KUCAC02_028415</name>
</gene>
<reference evidence="1" key="1">
    <citation type="submission" date="2022-05" db="EMBL/GenBank/DDBJ databases">
        <title>Chromosome-level genome of Chaenocephalus aceratus.</title>
        <authorList>
            <person name="Park H."/>
        </authorList>
    </citation>
    <scope>NUCLEOTIDE SEQUENCE</scope>
    <source>
        <strain evidence="1">KU_202001</strain>
    </source>
</reference>
<evidence type="ECO:0000313" key="1">
    <source>
        <dbReference type="EMBL" id="KAI4820438.1"/>
    </source>
</evidence>
<proteinExistence type="predicted"/>
<evidence type="ECO:0000313" key="2">
    <source>
        <dbReference type="Proteomes" id="UP001057452"/>
    </source>
</evidence>
<accession>A0ACB9X1U3</accession>
<organism evidence="1 2">
    <name type="scientific">Chaenocephalus aceratus</name>
    <name type="common">Blackfin icefish</name>
    <name type="synonym">Chaenichthys aceratus</name>
    <dbReference type="NCBI Taxonomy" id="36190"/>
    <lineage>
        <taxon>Eukaryota</taxon>
        <taxon>Metazoa</taxon>
        <taxon>Chordata</taxon>
        <taxon>Craniata</taxon>
        <taxon>Vertebrata</taxon>
        <taxon>Euteleostomi</taxon>
        <taxon>Actinopterygii</taxon>
        <taxon>Neopterygii</taxon>
        <taxon>Teleostei</taxon>
        <taxon>Neoteleostei</taxon>
        <taxon>Acanthomorphata</taxon>
        <taxon>Eupercaria</taxon>
        <taxon>Perciformes</taxon>
        <taxon>Notothenioidei</taxon>
        <taxon>Channichthyidae</taxon>
        <taxon>Chaenocephalus</taxon>
    </lineage>
</organism>
<dbReference type="Proteomes" id="UP001057452">
    <property type="component" value="Chromosome 9"/>
</dbReference>
<dbReference type="EMBL" id="CM043793">
    <property type="protein sequence ID" value="KAI4820438.1"/>
    <property type="molecule type" value="Genomic_DNA"/>
</dbReference>
<keyword evidence="2" id="KW-1185">Reference proteome</keyword>
<protein>
    <submittedName>
        <fullName evidence="1">Uncharacterized protein</fullName>
    </submittedName>
</protein>